<dbReference type="EMBL" id="FUEG01000011">
    <property type="protein sequence ID" value="SJL09916.1"/>
    <property type="molecule type" value="Genomic_DNA"/>
</dbReference>
<dbReference type="AlphaFoldDB" id="A0A284RMB8"/>
<evidence type="ECO:0000313" key="2">
    <source>
        <dbReference type="EMBL" id="SJL09916.1"/>
    </source>
</evidence>
<accession>A0A284RMB8</accession>
<gene>
    <name evidence="2" type="ORF">ARMOST_13297</name>
</gene>
<sequence>MTILFRISAAKCLGGQEEPRSYSPTSSLRRSSIIDRSALPLRQLPRAPILYARAPNGASSRDRAYYTSTIDRYPTSEGTASSKAKSGKAKDVQSQADFFVSRHPVKRKGSESHGGRVDEVVKDDDEEDVELFDEESMHNVVKPPNPTTSSKGEER</sequence>
<proteinExistence type="predicted"/>
<organism evidence="2 3">
    <name type="scientific">Armillaria ostoyae</name>
    <name type="common">Armillaria root rot fungus</name>
    <dbReference type="NCBI Taxonomy" id="47428"/>
    <lineage>
        <taxon>Eukaryota</taxon>
        <taxon>Fungi</taxon>
        <taxon>Dikarya</taxon>
        <taxon>Basidiomycota</taxon>
        <taxon>Agaricomycotina</taxon>
        <taxon>Agaricomycetes</taxon>
        <taxon>Agaricomycetidae</taxon>
        <taxon>Agaricales</taxon>
        <taxon>Marasmiineae</taxon>
        <taxon>Physalacriaceae</taxon>
        <taxon>Armillaria</taxon>
    </lineage>
</organism>
<dbReference type="Proteomes" id="UP000219338">
    <property type="component" value="Unassembled WGS sequence"/>
</dbReference>
<protein>
    <submittedName>
        <fullName evidence="2">Uncharacterized protein</fullName>
    </submittedName>
</protein>
<feature type="compositionally biased region" description="Acidic residues" evidence="1">
    <location>
        <begin position="121"/>
        <end position="134"/>
    </location>
</feature>
<feature type="region of interest" description="Disordered" evidence="1">
    <location>
        <begin position="55"/>
        <end position="155"/>
    </location>
</feature>
<reference evidence="3" key="1">
    <citation type="journal article" date="2017" name="Nat. Ecol. Evol.">
        <title>Genome expansion and lineage-specific genetic innovations in the forest pathogenic fungi Armillaria.</title>
        <authorList>
            <person name="Sipos G."/>
            <person name="Prasanna A.N."/>
            <person name="Walter M.C."/>
            <person name="O'Connor E."/>
            <person name="Balint B."/>
            <person name="Krizsan K."/>
            <person name="Kiss B."/>
            <person name="Hess J."/>
            <person name="Varga T."/>
            <person name="Slot J."/>
            <person name="Riley R."/>
            <person name="Boka B."/>
            <person name="Rigling D."/>
            <person name="Barry K."/>
            <person name="Lee J."/>
            <person name="Mihaltcheva S."/>
            <person name="LaButti K."/>
            <person name="Lipzen A."/>
            <person name="Waldron R."/>
            <person name="Moloney N.M."/>
            <person name="Sperisen C."/>
            <person name="Kredics L."/>
            <person name="Vagvoelgyi C."/>
            <person name="Patrignani A."/>
            <person name="Fitzpatrick D."/>
            <person name="Nagy I."/>
            <person name="Doyle S."/>
            <person name="Anderson J.B."/>
            <person name="Grigoriev I.V."/>
            <person name="Gueldener U."/>
            <person name="Muensterkoetter M."/>
            <person name="Nagy L.G."/>
        </authorList>
    </citation>
    <scope>NUCLEOTIDE SEQUENCE [LARGE SCALE GENOMIC DNA]</scope>
    <source>
        <strain evidence="3">C18/9</strain>
    </source>
</reference>
<name>A0A284RMB8_ARMOS</name>
<feature type="compositionally biased region" description="Basic and acidic residues" evidence="1">
    <location>
        <begin position="108"/>
        <end position="120"/>
    </location>
</feature>
<evidence type="ECO:0000256" key="1">
    <source>
        <dbReference type="SAM" id="MobiDB-lite"/>
    </source>
</evidence>
<keyword evidence="3" id="KW-1185">Reference proteome</keyword>
<evidence type="ECO:0000313" key="3">
    <source>
        <dbReference type="Proteomes" id="UP000219338"/>
    </source>
</evidence>